<evidence type="ECO:0000313" key="4">
    <source>
        <dbReference type="Proteomes" id="UP001139000"/>
    </source>
</evidence>
<dbReference type="AlphaFoldDB" id="A0A9X1PMK1"/>
<organism evidence="3 4">
    <name type="scientific">Dyadobacter chenwenxiniae</name>
    <dbReference type="NCBI Taxonomy" id="2906456"/>
    <lineage>
        <taxon>Bacteria</taxon>
        <taxon>Pseudomonadati</taxon>
        <taxon>Bacteroidota</taxon>
        <taxon>Cytophagia</taxon>
        <taxon>Cytophagales</taxon>
        <taxon>Spirosomataceae</taxon>
        <taxon>Dyadobacter</taxon>
    </lineage>
</organism>
<gene>
    <name evidence="3" type="ORF">LXM26_16030</name>
</gene>
<evidence type="ECO:0000256" key="1">
    <source>
        <dbReference type="ARBA" id="ARBA00006817"/>
    </source>
</evidence>
<name>A0A9X1PMK1_9BACT</name>
<reference evidence="3" key="1">
    <citation type="submission" date="2021-12" db="EMBL/GenBank/DDBJ databases">
        <title>Novel species in genus Dyadobacter.</title>
        <authorList>
            <person name="Ma C."/>
        </authorList>
    </citation>
    <scope>NUCLEOTIDE SEQUENCE</scope>
    <source>
        <strain evidence="3">LJ419</strain>
    </source>
</reference>
<comment type="similarity">
    <text evidence="1">Belongs to the AHA1 family.</text>
</comment>
<evidence type="ECO:0000259" key="2">
    <source>
        <dbReference type="Pfam" id="PF08327"/>
    </source>
</evidence>
<keyword evidence="4" id="KW-1185">Reference proteome</keyword>
<evidence type="ECO:0000313" key="3">
    <source>
        <dbReference type="EMBL" id="MCF0063019.1"/>
    </source>
</evidence>
<dbReference type="RefSeq" id="WP_234656065.1">
    <property type="nucleotide sequence ID" value="NZ_CP094997.1"/>
</dbReference>
<feature type="domain" description="Activator of Hsp90 ATPase homologue 1/2-like C-terminal" evidence="2">
    <location>
        <begin position="14"/>
        <end position="149"/>
    </location>
</feature>
<sequence length="151" mass="16954">MAEQLIVKNSITINAPASAVWDALINPEKTKKYMFGCETVSDWKVGSELLWRGQYEGNEIVYVKGKIVEIQPEKLLIYTTIDPNSSIEDVPENYVDVTYELVSQQGKTVLNVSQGDFSTVANGESRYQDSYNNGDGWNPILVEIKKLVENS</sequence>
<dbReference type="Pfam" id="PF08327">
    <property type="entry name" value="AHSA1"/>
    <property type="match status" value="1"/>
</dbReference>
<accession>A0A9X1PMK1</accession>
<dbReference type="Gene3D" id="3.30.530.20">
    <property type="match status" value="1"/>
</dbReference>
<dbReference type="InterPro" id="IPR013538">
    <property type="entry name" value="ASHA1/2-like_C"/>
</dbReference>
<comment type="caution">
    <text evidence="3">The sequence shown here is derived from an EMBL/GenBank/DDBJ whole genome shotgun (WGS) entry which is preliminary data.</text>
</comment>
<proteinExistence type="inferred from homology"/>
<dbReference type="EMBL" id="JAJTTC010000003">
    <property type="protein sequence ID" value="MCF0063019.1"/>
    <property type="molecule type" value="Genomic_DNA"/>
</dbReference>
<dbReference type="SUPFAM" id="SSF55961">
    <property type="entry name" value="Bet v1-like"/>
    <property type="match status" value="1"/>
</dbReference>
<protein>
    <submittedName>
        <fullName evidence="3">SRPBCC domain-containing protein</fullName>
    </submittedName>
</protein>
<dbReference type="Proteomes" id="UP001139000">
    <property type="component" value="Unassembled WGS sequence"/>
</dbReference>
<dbReference type="InterPro" id="IPR023393">
    <property type="entry name" value="START-like_dom_sf"/>
</dbReference>